<feature type="region of interest" description="Disordered" evidence="1">
    <location>
        <begin position="300"/>
        <end position="320"/>
    </location>
</feature>
<dbReference type="OrthoDB" id="8445630at2"/>
<dbReference type="Pfam" id="PF00501">
    <property type="entry name" value="AMP-binding"/>
    <property type="match status" value="1"/>
</dbReference>
<dbReference type="PANTHER" id="PTHR43767">
    <property type="entry name" value="LONG-CHAIN-FATTY-ACID--COA LIGASE"/>
    <property type="match status" value="1"/>
</dbReference>
<dbReference type="InterPro" id="IPR050237">
    <property type="entry name" value="ATP-dep_AMP-bd_enzyme"/>
</dbReference>
<dbReference type="Proteomes" id="UP000185696">
    <property type="component" value="Unassembled WGS sequence"/>
</dbReference>
<dbReference type="InterPro" id="IPR020845">
    <property type="entry name" value="AMP-binding_CS"/>
</dbReference>
<sequence length="467" mass="49978">MSSALVGPGARLVDAVSGDVLGGGDLRDAVLDHREVIDALPPGPVFLLLGNTVRDVLRYLAAWTSGRPVCLLDPTVEPDALRRLVEHYRPTAVFGVDGDRECPAGYRLAATGSGDAWRCLVPDTAPVDPRLALLMPTSGSTGNAKLVRLSAPSVLANARAIVDALDIHADDVALTCLPLSYSFGLSILNSHLVAGATVVVADGGPFTAGFWLTVRQHQVTSLSGVPFTYESLARHGWTAEDHPSLRVLTQAGGRLDPGVVSHFHEQLARHGGRFHVMWGQTEAAPRMTTLHPDDLPAKLGSVGRPLPGTSVSVRTDGDGETTRADVVGELVFRGPNVMLGYAHSRADLGRGDDQGGVLHTGDLGRVDADGVVWLTGRLGREVKVAGTRINLDDVEGLLSTWSPVAAVWRAGRIEVFTERPQDVRPIARHLGERLRAYRSMLAVHHVTRIPRRANHKVDYPALVGHAR</sequence>
<dbReference type="EMBL" id="MSIF01000001">
    <property type="protein sequence ID" value="OLF14246.1"/>
    <property type="molecule type" value="Genomic_DNA"/>
</dbReference>
<reference evidence="3 4" key="1">
    <citation type="submission" date="2016-12" db="EMBL/GenBank/DDBJ databases">
        <title>The draft genome sequence of Actinophytocola xinjiangensis.</title>
        <authorList>
            <person name="Wang W."/>
            <person name="Yuan L."/>
        </authorList>
    </citation>
    <scope>NUCLEOTIDE SEQUENCE [LARGE SCALE GENOMIC DNA]</scope>
    <source>
        <strain evidence="3 4">CGMCC 4.4663</strain>
    </source>
</reference>
<evidence type="ECO:0000256" key="1">
    <source>
        <dbReference type="SAM" id="MobiDB-lite"/>
    </source>
</evidence>
<keyword evidence="4" id="KW-1185">Reference proteome</keyword>
<protein>
    <recommendedName>
        <fullName evidence="2">AMP-dependent synthetase/ligase domain-containing protein</fullName>
    </recommendedName>
</protein>
<dbReference type="AlphaFoldDB" id="A0A7Z1B1H2"/>
<accession>A0A7Z1B1H2</accession>
<proteinExistence type="predicted"/>
<comment type="caution">
    <text evidence="3">The sequence shown here is derived from an EMBL/GenBank/DDBJ whole genome shotgun (WGS) entry which is preliminary data.</text>
</comment>
<dbReference type="PROSITE" id="PS00455">
    <property type="entry name" value="AMP_BINDING"/>
    <property type="match status" value="1"/>
</dbReference>
<evidence type="ECO:0000313" key="3">
    <source>
        <dbReference type="EMBL" id="OLF14246.1"/>
    </source>
</evidence>
<organism evidence="3 4">
    <name type="scientific">Actinophytocola xinjiangensis</name>
    <dbReference type="NCBI Taxonomy" id="485602"/>
    <lineage>
        <taxon>Bacteria</taxon>
        <taxon>Bacillati</taxon>
        <taxon>Actinomycetota</taxon>
        <taxon>Actinomycetes</taxon>
        <taxon>Pseudonocardiales</taxon>
        <taxon>Pseudonocardiaceae</taxon>
    </lineage>
</organism>
<dbReference type="InterPro" id="IPR000873">
    <property type="entry name" value="AMP-dep_synth/lig_dom"/>
</dbReference>
<dbReference type="RefSeq" id="WP_075131192.1">
    <property type="nucleotide sequence ID" value="NZ_MSIF01000001.1"/>
</dbReference>
<dbReference type="Gene3D" id="3.40.50.12780">
    <property type="entry name" value="N-terminal domain of ligase-like"/>
    <property type="match status" value="1"/>
</dbReference>
<name>A0A7Z1B1H2_9PSEU</name>
<feature type="domain" description="AMP-dependent synthetase/ligase" evidence="2">
    <location>
        <begin position="44"/>
        <end position="341"/>
    </location>
</feature>
<evidence type="ECO:0000313" key="4">
    <source>
        <dbReference type="Proteomes" id="UP000185696"/>
    </source>
</evidence>
<dbReference type="InterPro" id="IPR042099">
    <property type="entry name" value="ANL_N_sf"/>
</dbReference>
<dbReference type="PANTHER" id="PTHR43767:SF10">
    <property type="entry name" value="SURFACTIN SYNTHASE SUBUNIT 1"/>
    <property type="match status" value="1"/>
</dbReference>
<gene>
    <name evidence="3" type="ORF">BLA60_03685</name>
</gene>
<dbReference type="SUPFAM" id="SSF56801">
    <property type="entry name" value="Acetyl-CoA synthetase-like"/>
    <property type="match status" value="1"/>
</dbReference>
<evidence type="ECO:0000259" key="2">
    <source>
        <dbReference type="Pfam" id="PF00501"/>
    </source>
</evidence>